<sequence>MSGLDRREAEALRRLRQVRPVVPPELAARAAEEGRRLLRRRRALAAVGWALLLAAVVAFALWAAVAEPWVAPEANDGLYP</sequence>
<organism evidence="2 3">
    <name type="scientific">Streptomyces luteosporeus</name>
    <dbReference type="NCBI Taxonomy" id="173856"/>
    <lineage>
        <taxon>Bacteria</taxon>
        <taxon>Bacillati</taxon>
        <taxon>Actinomycetota</taxon>
        <taxon>Actinomycetes</taxon>
        <taxon>Kitasatosporales</taxon>
        <taxon>Streptomycetaceae</taxon>
        <taxon>Streptomyces</taxon>
    </lineage>
</organism>
<accession>A0ABN3U7F5</accession>
<feature type="transmembrane region" description="Helical" evidence="1">
    <location>
        <begin position="43"/>
        <end position="65"/>
    </location>
</feature>
<proteinExistence type="predicted"/>
<name>A0ABN3U7F5_9ACTN</name>
<keyword evidence="1" id="KW-0472">Membrane</keyword>
<evidence type="ECO:0000313" key="3">
    <source>
        <dbReference type="Proteomes" id="UP001500886"/>
    </source>
</evidence>
<keyword evidence="1" id="KW-1133">Transmembrane helix</keyword>
<reference evidence="2 3" key="1">
    <citation type="journal article" date="2019" name="Int. J. Syst. Evol. Microbiol.">
        <title>The Global Catalogue of Microorganisms (GCM) 10K type strain sequencing project: providing services to taxonomists for standard genome sequencing and annotation.</title>
        <authorList>
            <consortium name="The Broad Institute Genomics Platform"/>
            <consortium name="The Broad Institute Genome Sequencing Center for Infectious Disease"/>
            <person name="Wu L."/>
            <person name="Ma J."/>
        </authorList>
    </citation>
    <scope>NUCLEOTIDE SEQUENCE [LARGE SCALE GENOMIC DNA]</scope>
    <source>
        <strain evidence="2 3">JCM 4542</strain>
    </source>
</reference>
<dbReference type="RefSeq" id="WP_344439929.1">
    <property type="nucleotide sequence ID" value="NZ_BAAASL010000034.1"/>
</dbReference>
<dbReference type="EMBL" id="BAAASL010000034">
    <property type="protein sequence ID" value="GAA2726038.1"/>
    <property type="molecule type" value="Genomic_DNA"/>
</dbReference>
<dbReference type="Proteomes" id="UP001500886">
    <property type="component" value="Unassembled WGS sequence"/>
</dbReference>
<comment type="caution">
    <text evidence="2">The sequence shown here is derived from an EMBL/GenBank/DDBJ whole genome shotgun (WGS) entry which is preliminary data.</text>
</comment>
<keyword evidence="3" id="KW-1185">Reference proteome</keyword>
<evidence type="ECO:0008006" key="4">
    <source>
        <dbReference type="Google" id="ProtNLM"/>
    </source>
</evidence>
<evidence type="ECO:0000313" key="2">
    <source>
        <dbReference type="EMBL" id="GAA2726038.1"/>
    </source>
</evidence>
<gene>
    <name evidence="2" type="ORF">GCM10010315_59370</name>
</gene>
<evidence type="ECO:0000256" key="1">
    <source>
        <dbReference type="SAM" id="Phobius"/>
    </source>
</evidence>
<keyword evidence="1" id="KW-0812">Transmembrane</keyword>
<protein>
    <recommendedName>
        <fullName evidence="4">ABC transporter permease</fullName>
    </recommendedName>
</protein>